<reference evidence="10" key="1">
    <citation type="submission" date="2023-03" db="EMBL/GenBank/DDBJ databases">
        <title>Electrophorus voltai genome.</title>
        <authorList>
            <person name="Bian C."/>
        </authorList>
    </citation>
    <scope>NUCLEOTIDE SEQUENCE</scope>
    <source>
        <strain evidence="10">CB-2022</strain>
        <tissue evidence="10">Muscle</tissue>
    </source>
</reference>
<evidence type="ECO:0000256" key="2">
    <source>
        <dbReference type="ARBA" id="ARBA00006656"/>
    </source>
</evidence>
<evidence type="ECO:0000259" key="9">
    <source>
        <dbReference type="PROSITE" id="PS51362"/>
    </source>
</evidence>
<evidence type="ECO:0000256" key="5">
    <source>
        <dbReference type="ARBA" id="ARBA00023030"/>
    </source>
</evidence>
<dbReference type="Proteomes" id="UP001239994">
    <property type="component" value="Unassembled WGS sequence"/>
</dbReference>
<name>A0AAD9DUC6_9TELE</name>
<sequence>MGVNSQLSVLIFEIPISRILQKKAKTEQSYIARDLNTMQGFQYLLLHLCLCVARSCEGKSIRKVSKWETMEVATALEPDLEDQDSLNSRLESFMGTMKEDFLKMLNLSAVPQDQRKVQPSSFMMDLYNKYASDKSSIPHSNVIRSFIIQDVTQSVVSINKTKHRLLFNISIPYYEEVTMVQLRLFTQWDSGQTTCDNTFASISIYDVEQIQNPKTLHFLDRKDINNTGNVWEAFKVTDAVLSWLQSRYGAGELEVEVESWGCGSFKGGGYDISLNLEDDTSPALIVFSDDLENWKRKAKNEVKEMMTHEEETFLLRTGPMDDYENEVDLDLHSRKKRNTKNFCQRTSLRVNFKDIGWDKWFVAPPEYEAYECKGVCDYPLTDDVSPSKHAIIQTLVNLSNPKKANKACCVPTKLDPLTVMYQENGIITVRHFYEEMKVAKCGCR</sequence>
<dbReference type="PANTHER" id="PTHR11848:SF157">
    <property type="entry name" value="GROWTH_DIFFERENTIATION FACTOR 2"/>
    <property type="match status" value="1"/>
</dbReference>
<dbReference type="InterPro" id="IPR029034">
    <property type="entry name" value="Cystine-knot_cytokine"/>
</dbReference>
<dbReference type="SUPFAM" id="SSF57501">
    <property type="entry name" value="Cystine-knot cytokines"/>
    <property type="match status" value="1"/>
</dbReference>
<evidence type="ECO:0000256" key="1">
    <source>
        <dbReference type="ARBA" id="ARBA00004613"/>
    </source>
</evidence>
<dbReference type="GO" id="GO:0035239">
    <property type="term" value="P:tube morphogenesis"/>
    <property type="evidence" value="ECO:0007669"/>
    <property type="project" value="UniProtKB-ARBA"/>
</dbReference>
<keyword evidence="6" id="KW-1015">Disulfide bond</keyword>
<keyword evidence="11" id="KW-1185">Reference proteome</keyword>
<comment type="subcellular location">
    <subcellularLocation>
        <location evidence="1">Secreted</location>
    </subcellularLocation>
</comment>
<dbReference type="GO" id="GO:0030509">
    <property type="term" value="P:BMP signaling pathway"/>
    <property type="evidence" value="ECO:0007669"/>
    <property type="project" value="TreeGrafter"/>
</dbReference>
<dbReference type="Pfam" id="PF00019">
    <property type="entry name" value="TGF_beta"/>
    <property type="match status" value="1"/>
</dbReference>
<protein>
    <recommendedName>
        <fullName evidence="9">TGF-beta family profile domain-containing protein</fullName>
    </recommendedName>
</protein>
<dbReference type="FunFam" id="2.10.90.10:FF:000001">
    <property type="entry name" value="Bone morphogenetic protein 4"/>
    <property type="match status" value="1"/>
</dbReference>
<dbReference type="GO" id="GO:0005615">
    <property type="term" value="C:extracellular space"/>
    <property type="evidence" value="ECO:0007669"/>
    <property type="project" value="TreeGrafter"/>
</dbReference>
<comment type="caution">
    <text evidence="10">The sequence shown here is derived from an EMBL/GenBank/DDBJ whole genome shotgun (WGS) entry which is preliminary data.</text>
</comment>
<evidence type="ECO:0000256" key="3">
    <source>
        <dbReference type="ARBA" id="ARBA00022525"/>
    </source>
</evidence>
<feature type="domain" description="TGF-beta family profile" evidence="9">
    <location>
        <begin position="334"/>
        <end position="444"/>
    </location>
</feature>
<keyword evidence="5 8" id="KW-0339">Growth factor</keyword>
<dbReference type="PANTHER" id="PTHR11848">
    <property type="entry name" value="TGF-BETA FAMILY"/>
    <property type="match status" value="1"/>
</dbReference>
<dbReference type="InterPro" id="IPR001839">
    <property type="entry name" value="TGF-b_C"/>
</dbReference>
<dbReference type="SMART" id="SM00204">
    <property type="entry name" value="TGFB"/>
    <property type="match status" value="1"/>
</dbReference>
<keyword evidence="4" id="KW-0732">Signal</keyword>
<dbReference type="Gene3D" id="2.60.120.970">
    <property type="match status" value="1"/>
</dbReference>
<evidence type="ECO:0000313" key="10">
    <source>
        <dbReference type="EMBL" id="KAK1794311.1"/>
    </source>
</evidence>
<dbReference type="EMBL" id="JAROKS010000017">
    <property type="protein sequence ID" value="KAK1794311.1"/>
    <property type="molecule type" value="Genomic_DNA"/>
</dbReference>
<evidence type="ECO:0000256" key="7">
    <source>
        <dbReference type="ARBA" id="ARBA00023180"/>
    </source>
</evidence>
<gene>
    <name evidence="10" type="ORF">P4O66_011193</name>
</gene>
<dbReference type="Pfam" id="PF00688">
    <property type="entry name" value="TGFb_propeptide"/>
    <property type="match status" value="1"/>
</dbReference>
<evidence type="ECO:0000313" key="11">
    <source>
        <dbReference type="Proteomes" id="UP001239994"/>
    </source>
</evidence>
<dbReference type="PROSITE" id="PS51362">
    <property type="entry name" value="TGF_BETA_2"/>
    <property type="match status" value="1"/>
</dbReference>
<dbReference type="PRINTS" id="PR00669">
    <property type="entry name" value="INHIBINA"/>
</dbReference>
<evidence type="ECO:0000256" key="8">
    <source>
        <dbReference type="RuleBase" id="RU000354"/>
    </source>
</evidence>
<dbReference type="GO" id="GO:0072359">
    <property type="term" value="P:circulatory system development"/>
    <property type="evidence" value="ECO:0007669"/>
    <property type="project" value="UniProtKB-ARBA"/>
</dbReference>
<dbReference type="InterPro" id="IPR001111">
    <property type="entry name" value="TGF-b_propeptide"/>
</dbReference>
<proteinExistence type="inferred from homology"/>
<keyword evidence="7" id="KW-0325">Glycoprotein</keyword>
<keyword evidence="3" id="KW-0964">Secreted</keyword>
<organism evidence="10 11">
    <name type="scientific">Electrophorus voltai</name>
    <dbReference type="NCBI Taxonomy" id="2609070"/>
    <lineage>
        <taxon>Eukaryota</taxon>
        <taxon>Metazoa</taxon>
        <taxon>Chordata</taxon>
        <taxon>Craniata</taxon>
        <taxon>Vertebrata</taxon>
        <taxon>Euteleostomi</taxon>
        <taxon>Actinopterygii</taxon>
        <taxon>Neopterygii</taxon>
        <taxon>Teleostei</taxon>
        <taxon>Ostariophysi</taxon>
        <taxon>Gymnotiformes</taxon>
        <taxon>Gymnotoidei</taxon>
        <taxon>Gymnotidae</taxon>
        <taxon>Electrophorus</taxon>
    </lineage>
</organism>
<evidence type="ECO:0000256" key="6">
    <source>
        <dbReference type="ARBA" id="ARBA00023157"/>
    </source>
</evidence>
<dbReference type="Gene3D" id="2.10.90.10">
    <property type="entry name" value="Cystine-knot cytokines"/>
    <property type="match status" value="1"/>
</dbReference>
<comment type="similarity">
    <text evidence="2 8">Belongs to the TGF-beta family.</text>
</comment>
<dbReference type="GO" id="GO:0005125">
    <property type="term" value="F:cytokine activity"/>
    <property type="evidence" value="ECO:0007669"/>
    <property type="project" value="TreeGrafter"/>
</dbReference>
<evidence type="ECO:0000256" key="4">
    <source>
        <dbReference type="ARBA" id="ARBA00022729"/>
    </source>
</evidence>
<accession>A0AAD9DUC6</accession>
<dbReference type="GO" id="GO:0008083">
    <property type="term" value="F:growth factor activity"/>
    <property type="evidence" value="ECO:0007669"/>
    <property type="project" value="UniProtKB-KW"/>
</dbReference>
<dbReference type="AlphaFoldDB" id="A0AAD9DUC6"/>
<dbReference type="InterPro" id="IPR015615">
    <property type="entry name" value="TGF-beta-rel"/>
</dbReference>